<dbReference type="OrthoDB" id="427960at2759"/>
<organism evidence="2 3">
    <name type="scientific">Haemaphysalis longicornis</name>
    <name type="common">Bush tick</name>
    <dbReference type="NCBI Taxonomy" id="44386"/>
    <lineage>
        <taxon>Eukaryota</taxon>
        <taxon>Metazoa</taxon>
        <taxon>Ecdysozoa</taxon>
        <taxon>Arthropoda</taxon>
        <taxon>Chelicerata</taxon>
        <taxon>Arachnida</taxon>
        <taxon>Acari</taxon>
        <taxon>Parasitiformes</taxon>
        <taxon>Ixodida</taxon>
        <taxon>Ixodoidea</taxon>
        <taxon>Ixodidae</taxon>
        <taxon>Haemaphysalinae</taxon>
        <taxon>Haemaphysalis</taxon>
    </lineage>
</organism>
<comment type="caution">
    <text evidence="2">The sequence shown here is derived from an EMBL/GenBank/DDBJ whole genome shotgun (WGS) entry which is preliminary data.</text>
</comment>
<keyword evidence="3" id="KW-1185">Reference proteome</keyword>
<evidence type="ECO:0000313" key="3">
    <source>
        <dbReference type="Proteomes" id="UP000821853"/>
    </source>
</evidence>
<dbReference type="VEuPathDB" id="VectorBase:HLOH_052798"/>
<evidence type="ECO:0000313" key="2">
    <source>
        <dbReference type="EMBL" id="KAH9375581.1"/>
    </source>
</evidence>
<protein>
    <submittedName>
        <fullName evidence="2">Uncharacterized protein</fullName>
    </submittedName>
</protein>
<accession>A0A9J6GJ96</accession>
<proteinExistence type="predicted"/>
<name>A0A9J6GJ96_HAELO</name>
<feature type="compositionally biased region" description="Basic and acidic residues" evidence="1">
    <location>
        <begin position="205"/>
        <end position="214"/>
    </location>
</feature>
<dbReference type="OMA" id="HITIRRD"/>
<feature type="region of interest" description="Disordered" evidence="1">
    <location>
        <begin position="179"/>
        <end position="255"/>
    </location>
</feature>
<gene>
    <name evidence="2" type="ORF">HPB48_017126</name>
</gene>
<reference evidence="2 3" key="1">
    <citation type="journal article" date="2020" name="Cell">
        <title>Large-Scale Comparative Analyses of Tick Genomes Elucidate Their Genetic Diversity and Vector Capacities.</title>
        <authorList>
            <consortium name="Tick Genome and Microbiome Consortium (TIGMIC)"/>
            <person name="Jia N."/>
            <person name="Wang J."/>
            <person name="Shi W."/>
            <person name="Du L."/>
            <person name="Sun Y."/>
            <person name="Zhan W."/>
            <person name="Jiang J.F."/>
            <person name="Wang Q."/>
            <person name="Zhang B."/>
            <person name="Ji P."/>
            <person name="Bell-Sakyi L."/>
            <person name="Cui X.M."/>
            <person name="Yuan T.T."/>
            <person name="Jiang B.G."/>
            <person name="Yang W.F."/>
            <person name="Lam T.T."/>
            <person name="Chang Q.C."/>
            <person name="Ding S.J."/>
            <person name="Wang X.J."/>
            <person name="Zhu J.G."/>
            <person name="Ruan X.D."/>
            <person name="Zhao L."/>
            <person name="Wei J.T."/>
            <person name="Ye R.Z."/>
            <person name="Que T.C."/>
            <person name="Du C.H."/>
            <person name="Zhou Y.H."/>
            <person name="Cheng J.X."/>
            <person name="Dai P.F."/>
            <person name="Guo W.B."/>
            <person name="Han X.H."/>
            <person name="Huang E.J."/>
            <person name="Li L.F."/>
            <person name="Wei W."/>
            <person name="Gao Y.C."/>
            <person name="Liu J.Z."/>
            <person name="Shao H.Z."/>
            <person name="Wang X."/>
            <person name="Wang C.C."/>
            <person name="Yang T.C."/>
            <person name="Huo Q.B."/>
            <person name="Li W."/>
            <person name="Chen H.Y."/>
            <person name="Chen S.E."/>
            <person name="Zhou L.G."/>
            <person name="Ni X.B."/>
            <person name="Tian J.H."/>
            <person name="Sheng Y."/>
            <person name="Liu T."/>
            <person name="Pan Y.S."/>
            <person name="Xia L.Y."/>
            <person name="Li J."/>
            <person name="Zhao F."/>
            <person name="Cao W.C."/>
        </authorList>
    </citation>
    <scope>NUCLEOTIDE SEQUENCE [LARGE SCALE GENOMIC DNA]</scope>
    <source>
        <strain evidence="2">HaeL-2018</strain>
    </source>
</reference>
<dbReference type="AlphaFoldDB" id="A0A9J6GJ96"/>
<dbReference type="Proteomes" id="UP000821853">
    <property type="component" value="Chromosome 5"/>
</dbReference>
<dbReference type="EMBL" id="JABSTR010000007">
    <property type="protein sequence ID" value="KAH9375581.1"/>
    <property type="molecule type" value="Genomic_DNA"/>
</dbReference>
<evidence type="ECO:0000256" key="1">
    <source>
        <dbReference type="SAM" id="MobiDB-lite"/>
    </source>
</evidence>
<sequence>MYQVTGYVAAPDKSCKGVVTGIDSGTHSDELMSNLRSPRVPLLYGRMLGKSKAVLITFDSLEVPRAIYYYGGELRCRPYRPLCHICSLCLKKGHRADVCPTPEKTPCTRCGHENPEEALDCQPKCVLCGEAHPAPDPTCPARQRKPYNKSHLLQNARNVSNCNDSGAMTNGYHRLQEPMSSQVAKTANAVRERSPRPSLRKKGKYRDTSRDKSRGKSRSRSQNCPRAKTPRQDGNEPAPSGHELKLSSPTQASET</sequence>